<dbReference type="Proteomes" id="UP001268651">
    <property type="component" value="Unassembled WGS sequence"/>
</dbReference>
<comment type="caution">
    <text evidence="2">The sequence shown here is derived from an EMBL/GenBank/DDBJ whole genome shotgun (WGS) entry which is preliminary data.</text>
</comment>
<keyword evidence="3" id="KW-1185">Reference proteome</keyword>
<evidence type="ECO:0000256" key="1">
    <source>
        <dbReference type="SAM" id="SignalP"/>
    </source>
</evidence>
<dbReference type="RefSeq" id="WP_316660225.1">
    <property type="nucleotide sequence ID" value="NZ_JAWHTF010000001.1"/>
</dbReference>
<dbReference type="PROSITE" id="PS51257">
    <property type="entry name" value="PROKAR_LIPOPROTEIN"/>
    <property type="match status" value="1"/>
</dbReference>
<accession>A0ABU3U289</accession>
<feature type="signal peptide" evidence="1">
    <location>
        <begin position="1"/>
        <end position="21"/>
    </location>
</feature>
<name>A0ABU3U289_9FLAO</name>
<sequence length="157" mass="17633">MKNVFSFILLLALLMIVGCSSNELESVDSEFSQERASEVEVQSKSASKKAKHNRPTIWVNCYKFTGLVVPATFKPKSHSFDNLYAMPGSSFYGGVPLISDSKPGDQDYNGGRWHMFVLKEGVDSAKYAEACKEEDLDLYDFVSTGNYFECPLLPYRE</sequence>
<evidence type="ECO:0000313" key="2">
    <source>
        <dbReference type="EMBL" id="MDU8884527.1"/>
    </source>
</evidence>
<feature type="chain" id="PRO_5046707839" description="Lipoprotein" evidence="1">
    <location>
        <begin position="22"/>
        <end position="157"/>
    </location>
</feature>
<evidence type="ECO:0000313" key="3">
    <source>
        <dbReference type="Proteomes" id="UP001268651"/>
    </source>
</evidence>
<protein>
    <recommendedName>
        <fullName evidence="4">Lipoprotein</fullName>
    </recommendedName>
</protein>
<reference evidence="2 3" key="1">
    <citation type="submission" date="2023-10" db="EMBL/GenBank/DDBJ databases">
        <title>Marimonas sp. nov. isolated from tidal mud flat.</title>
        <authorList>
            <person name="Jaincy N.J."/>
            <person name="Srinivasan S."/>
            <person name="Lee S.-S."/>
        </authorList>
    </citation>
    <scope>NUCLEOTIDE SEQUENCE [LARGE SCALE GENOMIC DNA]</scope>
    <source>
        <strain evidence="2 3">MJ-SS3</strain>
    </source>
</reference>
<dbReference type="EMBL" id="JAWHTF010000001">
    <property type="protein sequence ID" value="MDU8884527.1"/>
    <property type="molecule type" value="Genomic_DNA"/>
</dbReference>
<proteinExistence type="predicted"/>
<keyword evidence="1" id="KW-0732">Signal</keyword>
<gene>
    <name evidence="2" type="ORF">RXV94_00030</name>
</gene>
<evidence type="ECO:0008006" key="4">
    <source>
        <dbReference type="Google" id="ProtNLM"/>
    </source>
</evidence>
<organism evidence="2 3">
    <name type="scientific">Gilvirhabdus luticola</name>
    <dbReference type="NCBI Taxonomy" id="3079858"/>
    <lineage>
        <taxon>Bacteria</taxon>
        <taxon>Pseudomonadati</taxon>
        <taxon>Bacteroidota</taxon>
        <taxon>Flavobacteriia</taxon>
        <taxon>Flavobacteriales</taxon>
        <taxon>Flavobacteriaceae</taxon>
        <taxon>Gilvirhabdus</taxon>
    </lineage>
</organism>